<keyword evidence="5" id="KW-1185">Reference proteome</keyword>
<organism evidence="4 5">
    <name type="scientific">Thermatribacter velox</name>
    <dbReference type="NCBI Taxonomy" id="3039681"/>
    <lineage>
        <taxon>Bacteria</taxon>
        <taxon>Pseudomonadati</taxon>
        <taxon>Atribacterota</taxon>
        <taxon>Atribacteria</taxon>
        <taxon>Atribacterales</taxon>
        <taxon>Thermatribacteraceae</taxon>
        <taxon>Thermatribacter</taxon>
    </lineage>
</organism>
<evidence type="ECO:0000259" key="3">
    <source>
        <dbReference type="Pfam" id="PF18912"/>
    </source>
</evidence>
<gene>
    <name evidence="4" type="ORF">QBE54_09015</name>
</gene>
<dbReference type="InterPro" id="IPR029057">
    <property type="entry name" value="PRTase-like"/>
</dbReference>
<evidence type="ECO:0000256" key="1">
    <source>
        <dbReference type="ARBA" id="ARBA00008007"/>
    </source>
</evidence>
<comment type="similarity">
    <text evidence="1">Belongs to the ComF/GntX family.</text>
</comment>
<protein>
    <submittedName>
        <fullName evidence="4">ComF family protein</fullName>
    </submittedName>
</protein>
<dbReference type="InterPro" id="IPR044005">
    <property type="entry name" value="DZR_2"/>
</dbReference>
<reference evidence="4 5" key="1">
    <citation type="submission" date="2023-03" db="EMBL/GenBank/DDBJ databases">
        <title>Novel Species.</title>
        <authorList>
            <person name="Ma S."/>
        </authorList>
    </citation>
    <scope>NUCLEOTIDE SEQUENCE [LARGE SCALE GENOMIC DNA]</scope>
    <source>
        <strain evidence="4 5">B11</strain>
    </source>
</reference>
<dbReference type="Pfam" id="PF00156">
    <property type="entry name" value="Pribosyltran"/>
    <property type="match status" value="1"/>
</dbReference>
<dbReference type="RefSeq" id="WP_369017867.1">
    <property type="nucleotide sequence ID" value="NZ_CP121689.1"/>
</dbReference>
<dbReference type="Pfam" id="PF18912">
    <property type="entry name" value="DZR_2"/>
    <property type="match status" value="1"/>
</dbReference>
<dbReference type="CDD" id="cd06223">
    <property type="entry name" value="PRTases_typeI"/>
    <property type="match status" value="1"/>
</dbReference>
<feature type="domain" description="Phosphoribosyltransferase" evidence="2">
    <location>
        <begin position="159"/>
        <end position="246"/>
    </location>
</feature>
<dbReference type="InterPro" id="IPR051910">
    <property type="entry name" value="ComF/GntX_DNA_util-trans"/>
</dbReference>
<evidence type="ECO:0000259" key="2">
    <source>
        <dbReference type="Pfam" id="PF00156"/>
    </source>
</evidence>
<name>A0ABZ2Y9S6_9BACT</name>
<dbReference type="EMBL" id="CP121689">
    <property type="protein sequence ID" value="WZL75717.1"/>
    <property type="molecule type" value="Genomic_DNA"/>
</dbReference>
<proteinExistence type="inferred from homology"/>
<sequence>MEESNIKRIDFVTWRHRKSSLWEGLLDFLFPQHCVVCGHYVPEGGFPLCNSCLERVKLLGDSICSVCGRPLDSTQSRICRYCRHKSFSFACARSVALYETPLKECIHAFKYRGITTLLPFLGNLMLEYLERNPFLRKVDGIVAVPLHRSRLRERGFNQSLLLARYVAEGFNLPVLSGVRRVKSTLPQVGLSHKEREKNLKNAFCVVRPHDLVDKEILIVDDVFTSGATVESLARTLLKAGSKRVMVLTCATSSLT</sequence>
<dbReference type="Proteomes" id="UP001461341">
    <property type="component" value="Chromosome"/>
</dbReference>
<accession>A0ABZ2Y9S6</accession>
<dbReference type="Gene3D" id="3.40.50.2020">
    <property type="match status" value="1"/>
</dbReference>
<evidence type="ECO:0000313" key="4">
    <source>
        <dbReference type="EMBL" id="WZL75717.1"/>
    </source>
</evidence>
<dbReference type="PANTHER" id="PTHR47505:SF1">
    <property type="entry name" value="DNA UTILIZATION PROTEIN YHGH"/>
    <property type="match status" value="1"/>
</dbReference>
<dbReference type="SUPFAM" id="SSF53271">
    <property type="entry name" value="PRTase-like"/>
    <property type="match status" value="1"/>
</dbReference>
<feature type="domain" description="Double zinc ribbon" evidence="3">
    <location>
        <begin position="25"/>
        <end position="83"/>
    </location>
</feature>
<dbReference type="PANTHER" id="PTHR47505">
    <property type="entry name" value="DNA UTILIZATION PROTEIN YHGH"/>
    <property type="match status" value="1"/>
</dbReference>
<dbReference type="InterPro" id="IPR000836">
    <property type="entry name" value="PRTase_dom"/>
</dbReference>
<evidence type="ECO:0000313" key="5">
    <source>
        <dbReference type="Proteomes" id="UP001461341"/>
    </source>
</evidence>